<evidence type="ECO:0000313" key="2">
    <source>
        <dbReference type="Proteomes" id="UP001431783"/>
    </source>
</evidence>
<sequence length="134" mass="15121">MIRRAHGISVHGKIIGWSYSKKHTIRIKCSNPPLLLASFCVLSYSLPLNLAEDENGEHYLMVPLSRNRRESDFSYDISKGPRGTRVELGQQGTVFQKDSIQLTQGLLLGKRSTLILQLLSVQMLVTHMNVLVME</sequence>
<dbReference type="EMBL" id="JARQZJ010000004">
    <property type="protein sequence ID" value="KAK9870779.1"/>
    <property type="molecule type" value="Genomic_DNA"/>
</dbReference>
<dbReference type="Proteomes" id="UP001431783">
    <property type="component" value="Unassembled WGS sequence"/>
</dbReference>
<dbReference type="AlphaFoldDB" id="A0AAW1TUF4"/>
<accession>A0AAW1TUF4</accession>
<reference evidence="1 2" key="1">
    <citation type="submission" date="2023-03" db="EMBL/GenBank/DDBJ databases">
        <title>Genome insight into feeding habits of ladybird beetles.</title>
        <authorList>
            <person name="Li H.-S."/>
            <person name="Huang Y.-H."/>
            <person name="Pang H."/>
        </authorList>
    </citation>
    <scope>NUCLEOTIDE SEQUENCE [LARGE SCALE GENOMIC DNA]</scope>
    <source>
        <strain evidence="1">SYSU_2023b</strain>
        <tissue evidence="1">Whole body</tissue>
    </source>
</reference>
<evidence type="ECO:0000313" key="1">
    <source>
        <dbReference type="EMBL" id="KAK9870779.1"/>
    </source>
</evidence>
<keyword evidence="2" id="KW-1185">Reference proteome</keyword>
<organism evidence="1 2">
    <name type="scientific">Henosepilachna vigintioctopunctata</name>
    <dbReference type="NCBI Taxonomy" id="420089"/>
    <lineage>
        <taxon>Eukaryota</taxon>
        <taxon>Metazoa</taxon>
        <taxon>Ecdysozoa</taxon>
        <taxon>Arthropoda</taxon>
        <taxon>Hexapoda</taxon>
        <taxon>Insecta</taxon>
        <taxon>Pterygota</taxon>
        <taxon>Neoptera</taxon>
        <taxon>Endopterygota</taxon>
        <taxon>Coleoptera</taxon>
        <taxon>Polyphaga</taxon>
        <taxon>Cucujiformia</taxon>
        <taxon>Coccinelloidea</taxon>
        <taxon>Coccinellidae</taxon>
        <taxon>Epilachninae</taxon>
        <taxon>Epilachnini</taxon>
        <taxon>Henosepilachna</taxon>
    </lineage>
</organism>
<proteinExistence type="predicted"/>
<protein>
    <submittedName>
        <fullName evidence="1">Uncharacterized protein</fullName>
    </submittedName>
</protein>
<gene>
    <name evidence="1" type="ORF">WA026_009740</name>
</gene>
<name>A0AAW1TUF4_9CUCU</name>
<comment type="caution">
    <text evidence="1">The sequence shown here is derived from an EMBL/GenBank/DDBJ whole genome shotgun (WGS) entry which is preliminary data.</text>
</comment>